<dbReference type="Proteomes" id="UP000192783">
    <property type="component" value="Unassembled WGS sequence"/>
</dbReference>
<proteinExistence type="predicted"/>
<sequence>MQYKINDNHKVKFFYGFDRIRSVPTGDLLYALKGPGIGTGKQADIDSHHLGGYYTGKFGAFELFLEGVYQFGSADNTGLSALGKAEDYDISAYALAADLAVDLKDWVGFSVKPHVGVMYTSGDDDPNDDELNGYNGIENGERFSSYWGGENTIIADTNLVLGTVLYGYLPELYGNGTPVFTGGLQNFAGKGNGRGDNPGLTMLSLGVTITPKRFIIYRTNVNNFWWNEDILVQNFVNPAIFTKVESGFVGTEWDNELTVALHKNMFIKGEASFFFPGEVIEDVTEAISGKKSDDTASRLAAELIWKF</sequence>
<gene>
    <name evidence="1" type="ORF">SAMN02746041_00238</name>
</gene>
<evidence type="ECO:0000313" key="1">
    <source>
        <dbReference type="EMBL" id="SMC17146.1"/>
    </source>
</evidence>
<dbReference type="Gene3D" id="2.40.160.100">
    <property type="match status" value="1"/>
</dbReference>
<dbReference type="InterPro" id="IPR036709">
    <property type="entry name" value="Autotransporte_beta_dom_sf"/>
</dbReference>
<reference evidence="1 2" key="1">
    <citation type="submission" date="2017-04" db="EMBL/GenBank/DDBJ databases">
        <authorList>
            <person name="Afonso C.L."/>
            <person name="Miller P.J."/>
            <person name="Scott M.A."/>
            <person name="Spackman E."/>
            <person name="Goraichik I."/>
            <person name="Dimitrov K.M."/>
            <person name="Suarez D.L."/>
            <person name="Swayne D.E."/>
        </authorList>
    </citation>
    <scope>NUCLEOTIDE SEQUENCE [LARGE SCALE GENOMIC DNA]</scope>
    <source>
        <strain evidence="1 2">DSM 13146</strain>
    </source>
</reference>
<protein>
    <submittedName>
        <fullName evidence="1">Outer membrane autotransporter barrel domain-containing protein</fullName>
    </submittedName>
</protein>
<accession>A0A1W1WZI2</accession>
<dbReference type="EMBL" id="FWXF01000001">
    <property type="protein sequence ID" value="SMC17146.1"/>
    <property type="molecule type" value="Genomic_DNA"/>
</dbReference>
<dbReference type="AlphaFoldDB" id="A0A1W1WZI2"/>
<organism evidence="1 2">
    <name type="scientific">Desulfacinum hydrothermale DSM 13146</name>
    <dbReference type="NCBI Taxonomy" id="1121390"/>
    <lineage>
        <taxon>Bacteria</taxon>
        <taxon>Pseudomonadati</taxon>
        <taxon>Thermodesulfobacteriota</taxon>
        <taxon>Syntrophobacteria</taxon>
        <taxon>Syntrophobacterales</taxon>
        <taxon>Syntrophobacteraceae</taxon>
        <taxon>Desulfacinum</taxon>
    </lineage>
</organism>
<dbReference type="SUPFAM" id="SSF103515">
    <property type="entry name" value="Autotransporter"/>
    <property type="match status" value="1"/>
</dbReference>
<evidence type="ECO:0000313" key="2">
    <source>
        <dbReference type="Proteomes" id="UP000192783"/>
    </source>
</evidence>
<dbReference type="STRING" id="1121390.SAMN02746041_00238"/>
<dbReference type="InterPro" id="IPR053728">
    <property type="entry name" value="Alginate_Permeability_Chnl"/>
</dbReference>
<keyword evidence="2" id="KW-1185">Reference proteome</keyword>
<name>A0A1W1WZI2_9BACT</name>